<accession>A0A6A5W129</accession>
<dbReference type="Pfam" id="PF01370">
    <property type="entry name" value="Epimerase"/>
    <property type="match status" value="1"/>
</dbReference>
<dbReference type="CDD" id="cd05227">
    <property type="entry name" value="AR_SDR_e"/>
    <property type="match status" value="1"/>
</dbReference>
<dbReference type="SUPFAM" id="SSF51735">
    <property type="entry name" value="NAD(P)-binding Rossmann-fold domains"/>
    <property type="match status" value="1"/>
</dbReference>
<dbReference type="AlphaFoldDB" id="A0A6A5W129"/>
<name>A0A6A5W129_9PLEO</name>
<evidence type="ECO:0000259" key="3">
    <source>
        <dbReference type="Pfam" id="PF01370"/>
    </source>
</evidence>
<sequence>MTSHRILLTGANGFIALHIIRQLLSSPSNHSIRAVVRSLSKVSTIQSLFPHIPTSKLDFAIVPDITVPGAFDSALESPTPFDIVLHTASPFLMRAAKTADDFIKPAVQGTTEILNAINRCAPSVKRVVLTSSFAAVGAWGLYDDRNKVYTEADWNPVTSEIATGADDLMFQYFASKKFAEQAAWKIAEAQGAKWDLVALCPPMVYGPMLGAVERVEDLNESNEHIWKRFFAESTPESEMSDNMISLFVDVRDIAKAHVLAMDAAEAGNKRFLVNNGWATSQRIADIFRAEVPGAAERTPKGTPGADTLDKDWFKTDVSRAERLLGMTYTPVKDTFVDLGMQLMEIEKKQKSL</sequence>
<evidence type="ECO:0000313" key="4">
    <source>
        <dbReference type="EMBL" id="KAF1994708.1"/>
    </source>
</evidence>
<evidence type="ECO:0000256" key="1">
    <source>
        <dbReference type="ARBA" id="ARBA00023002"/>
    </source>
</evidence>
<protein>
    <submittedName>
        <fullName evidence="4">NAD(P)-binding protein</fullName>
    </submittedName>
</protein>
<feature type="domain" description="NAD-dependent epimerase/dehydratase" evidence="3">
    <location>
        <begin position="6"/>
        <end position="269"/>
    </location>
</feature>
<dbReference type="Gene3D" id="3.40.50.720">
    <property type="entry name" value="NAD(P)-binding Rossmann-like Domain"/>
    <property type="match status" value="1"/>
</dbReference>
<evidence type="ECO:0000256" key="2">
    <source>
        <dbReference type="ARBA" id="ARBA00023445"/>
    </source>
</evidence>
<keyword evidence="5" id="KW-1185">Reference proteome</keyword>
<dbReference type="PANTHER" id="PTHR10366">
    <property type="entry name" value="NAD DEPENDENT EPIMERASE/DEHYDRATASE"/>
    <property type="match status" value="1"/>
</dbReference>
<dbReference type="GO" id="GO:0016616">
    <property type="term" value="F:oxidoreductase activity, acting on the CH-OH group of donors, NAD or NADP as acceptor"/>
    <property type="evidence" value="ECO:0007669"/>
    <property type="project" value="TreeGrafter"/>
</dbReference>
<organism evidence="4 5">
    <name type="scientific">Amniculicola lignicola CBS 123094</name>
    <dbReference type="NCBI Taxonomy" id="1392246"/>
    <lineage>
        <taxon>Eukaryota</taxon>
        <taxon>Fungi</taxon>
        <taxon>Dikarya</taxon>
        <taxon>Ascomycota</taxon>
        <taxon>Pezizomycotina</taxon>
        <taxon>Dothideomycetes</taxon>
        <taxon>Pleosporomycetidae</taxon>
        <taxon>Pleosporales</taxon>
        <taxon>Amniculicolaceae</taxon>
        <taxon>Amniculicola</taxon>
    </lineage>
</organism>
<dbReference type="Proteomes" id="UP000799779">
    <property type="component" value="Unassembled WGS sequence"/>
</dbReference>
<comment type="similarity">
    <text evidence="2">Belongs to the NAD(P)-dependent epimerase/dehydratase family. Dihydroflavonol-4-reductase subfamily.</text>
</comment>
<reference evidence="4" key="1">
    <citation type="journal article" date="2020" name="Stud. Mycol.">
        <title>101 Dothideomycetes genomes: a test case for predicting lifestyles and emergence of pathogens.</title>
        <authorList>
            <person name="Haridas S."/>
            <person name="Albert R."/>
            <person name="Binder M."/>
            <person name="Bloem J."/>
            <person name="Labutti K."/>
            <person name="Salamov A."/>
            <person name="Andreopoulos B."/>
            <person name="Baker S."/>
            <person name="Barry K."/>
            <person name="Bills G."/>
            <person name="Bluhm B."/>
            <person name="Cannon C."/>
            <person name="Castanera R."/>
            <person name="Culley D."/>
            <person name="Daum C."/>
            <person name="Ezra D."/>
            <person name="Gonzalez J."/>
            <person name="Henrissat B."/>
            <person name="Kuo A."/>
            <person name="Liang C."/>
            <person name="Lipzen A."/>
            <person name="Lutzoni F."/>
            <person name="Magnuson J."/>
            <person name="Mondo S."/>
            <person name="Nolan M."/>
            <person name="Ohm R."/>
            <person name="Pangilinan J."/>
            <person name="Park H.-J."/>
            <person name="Ramirez L."/>
            <person name="Alfaro M."/>
            <person name="Sun H."/>
            <person name="Tritt A."/>
            <person name="Yoshinaga Y."/>
            <person name="Zwiers L.-H."/>
            <person name="Turgeon B."/>
            <person name="Goodwin S."/>
            <person name="Spatafora J."/>
            <person name="Crous P."/>
            <person name="Grigoriev I."/>
        </authorList>
    </citation>
    <scope>NUCLEOTIDE SEQUENCE</scope>
    <source>
        <strain evidence="4">CBS 123094</strain>
    </source>
</reference>
<gene>
    <name evidence="4" type="ORF">P154DRAFT_612907</name>
</gene>
<evidence type="ECO:0000313" key="5">
    <source>
        <dbReference type="Proteomes" id="UP000799779"/>
    </source>
</evidence>
<dbReference type="InterPro" id="IPR050425">
    <property type="entry name" value="NAD(P)_dehydrat-like"/>
</dbReference>
<dbReference type="PANTHER" id="PTHR10366:SF564">
    <property type="entry name" value="STEROL-4-ALPHA-CARBOXYLATE 3-DEHYDROGENASE, DECARBOXYLATING"/>
    <property type="match status" value="1"/>
</dbReference>
<dbReference type="OrthoDB" id="2735536at2759"/>
<dbReference type="InterPro" id="IPR001509">
    <property type="entry name" value="Epimerase_deHydtase"/>
</dbReference>
<dbReference type="InterPro" id="IPR036291">
    <property type="entry name" value="NAD(P)-bd_dom_sf"/>
</dbReference>
<proteinExistence type="inferred from homology"/>
<dbReference type="EMBL" id="ML977653">
    <property type="protein sequence ID" value="KAF1994708.1"/>
    <property type="molecule type" value="Genomic_DNA"/>
</dbReference>
<keyword evidence="1" id="KW-0560">Oxidoreductase</keyword>